<name>A0A6J4HMQ2_9ACTN</name>
<evidence type="ECO:0000256" key="2">
    <source>
        <dbReference type="ARBA" id="ARBA00023315"/>
    </source>
</evidence>
<proteinExistence type="predicted"/>
<dbReference type="Pfam" id="PF00583">
    <property type="entry name" value="Acetyltransf_1"/>
    <property type="match status" value="1"/>
</dbReference>
<reference evidence="4" key="1">
    <citation type="submission" date="2020-02" db="EMBL/GenBank/DDBJ databases">
        <authorList>
            <person name="Meier V. D."/>
        </authorList>
    </citation>
    <scope>NUCLEOTIDE SEQUENCE</scope>
    <source>
        <strain evidence="4">AVDCRST_MAG20</strain>
    </source>
</reference>
<gene>
    <name evidence="4" type="ORF">AVDCRST_MAG20-1137</name>
</gene>
<dbReference type="PROSITE" id="PS51186">
    <property type="entry name" value="GNAT"/>
    <property type="match status" value="1"/>
</dbReference>
<dbReference type="InterPro" id="IPR000182">
    <property type="entry name" value="GNAT_dom"/>
</dbReference>
<keyword evidence="2" id="KW-0012">Acyltransferase</keyword>
<dbReference type="EMBL" id="CADCSY010000046">
    <property type="protein sequence ID" value="CAA9229097.1"/>
    <property type="molecule type" value="Genomic_DNA"/>
</dbReference>
<keyword evidence="1" id="KW-0808">Transferase</keyword>
<organism evidence="4">
    <name type="scientific">uncultured Acidimicrobiales bacterium</name>
    <dbReference type="NCBI Taxonomy" id="310071"/>
    <lineage>
        <taxon>Bacteria</taxon>
        <taxon>Bacillati</taxon>
        <taxon>Actinomycetota</taxon>
        <taxon>Acidimicrobiia</taxon>
        <taxon>Acidimicrobiales</taxon>
        <taxon>environmental samples</taxon>
    </lineage>
</organism>
<dbReference type="AlphaFoldDB" id="A0A6J4HMQ2"/>
<dbReference type="PANTHER" id="PTHR43877">
    <property type="entry name" value="AMINOALKYLPHOSPHONATE N-ACETYLTRANSFERASE-RELATED-RELATED"/>
    <property type="match status" value="1"/>
</dbReference>
<dbReference type="InterPro" id="IPR050832">
    <property type="entry name" value="Bact_Acetyltransf"/>
</dbReference>
<evidence type="ECO:0000259" key="3">
    <source>
        <dbReference type="PROSITE" id="PS51186"/>
    </source>
</evidence>
<evidence type="ECO:0000313" key="4">
    <source>
        <dbReference type="EMBL" id="CAA9229097.1"/>
    </source>
</evidence>
<dbReference type="GO" id="GO:0016747">
    <property type="term" value="F:acyltransferase activity, transferring groups other than amino-acyl groups"/>
    <property type="evidence" value="ECO:0007669"/>
    <property type="project" value="InterPro"/>
</dbReference>
<dbReference type="SUPFAM" id="SSF55729">
    <property type="entry name" value="Acyl-CoA N-acyltransferases (Nat)"/>
    <property type="match status" value="1"/>
</dbReference>
<feature type="domain" description="N-acetyltransferase" evidence="3">
    <location>
        <begin position="1"/>
        <end position="167"/>
    </location>
</feature>
<dbReference type="InterPro" id="IPR016181">
    <property type="entry name" value="Acyl_CoA_acyltransferase"/>
</dbReference>
<protein>
    <recommendedName>
        <fullName evidence="3">N-acetyltransferase domain-containing protein</fullName>
    </recommendedName>
</protein>
<dbReference type="CDD" id="cd04301">
    <property type="entry name" value="NAT_SF"/>
    <property type="match status" value="1"/>
</dbReference>
<evidence type="ECO:0000256" key="1">
    <source>
        <dbReference type="ARBA" id="ARBA00022679"/>
    </source>
</evidence>
<dbReference type="Gene3D" id="3.40.630.30">
    <property type="match status" value="1"/>
</dbReference>
<accession>A0A6J4HMQ2</accession>
<sequence length="170" mass="18969">MELRHATAGDAVSLSGVHVETWRATYVGQVPDRHAEERIAVAQERDWVTHQERRVVAGGGVLAAVDDGDVVGFCEYGPTEDDDDDPSRVGHIMRLYLRPQSQSRGAGRMLLEAACERLAARGFDSVTLWTLDDPRNRAIGFYVHLGWSREGVRDDDPPAVRYRRRLPSSS</sequence>